<dbReference type="Proteomes" id="UP000239001">
    <property type="component" value="Unassembled WGS sequence"/>
</dbReference>
<feature type="transmembrane region" description="Helical" evidence="5">
    <location>
        <begin position="200"/>
        <end position="218"/>
    </location>
</feature>
<keyword evidence="3 5" id="KW-1133">Transmembrane helix</keyword>
<feature type="transmembrane region" description="Helical" evidence="5">
    <location>
        <begin position="374"/>
        <end position="395"/>
    </location>
</feature>
<proteinExistence type="predicted"/>
<evidence type="ECO:0000256" key="1">
    <source>
        <dbReference type="ARBA" id="ARBA00004141"/>
    </source>
</evidence>
<dbReference type="InterPro" id="IPR006007">
    <property type="entry name" value="Inorganic_carbon_transpt"/>
</dbReference>
<keyword evidence="4 5" id="KW-0472">Membrane</keyword>
<name>A0A2T1LY75_9CHRO</name>
<keyword evidence="9" id="KW-1185">Reference proteome</keyword>
<dbReference type="PANTHER" id="PTHR37422">
    <property type="entry name" value="TEICHURONIC ACID BIOSYNTHESIS PROTEIN TUAE"/>
    <property type="match status" value="1"/>
</dbReference>
<feature type="transmembrane region" description="Helical" evidence="5">
    <location>
        <begin position="436"/>
        <end position="451"/>
    </location>
</feature>
<feature type="transmembrane region" description="Helical" evidence="5">
    <location>
        <begin position="117"/>
        <end position="135"/>
    </location>
</feature>
<comment type="caution">
    <text evidence="8">The sequence shown here is derived from an EMBL/GenBank/DDBJ whole genome shotgun (WGS) entry which is preliminary data.</text>
</comment>
<evidence type="ECO:0000313" key="8">
    <source>
        <dbReference type="EMBL" id="PSF37340.1"/>
    </source>
</evidence>
<evidence type="ECO:0000256" key="4">
    <source>
        <dbReference type="ARBA" id="ARBA00023136"/>
    </source>
</evidence>
<dbReference type="InterPro" id="IPR045979">
    <property type="entry name" value="DUF5935"/>
</dbReference>
<keyword evidence="2 5" id="KW-0812">Transmembrane</keyword>
<dbReference type="EMBL" id="PXOH01000009">
    <property type="protein sequence ID" value="PSF37340.1"/>
    <property type="molecule type" value="Genomic_DNA"/>
</dbReference>
<evidence type="ECO:0000313" key="9">
    <source>
        <dbReference type="Proteomes" id="UP000239001"/>
    </source>
</evidence>
<gene>
    <name evidence="8" type="primary">ictB</name>
    <name evidence="8" type="ORF">C7H19_10425</name>
</gene>
<comment type="subcellular location">
    <subcellularLocation>
        <location evidence="1">Membrane</location>
        <topology evidence="1">Multi-pass membrane protein</topology>
    </subcellularLocation>
</comment>
<feature type="transmembrane region" description="Helical" evidence="5">
    <location>
        <begin position="247"/>
        <end position="265"/>
    </location>
</feature>
<feature type="transmembrane region" description="Helical" evidence="5">
    <location>
        <begin position="277"/>
        <end position="296"/>
    </location>
</feature>
<feature type="transmembrane region" description="Helical" evidence="5">
    <location>
        <begin position="92"/>
        <end position="111"/>
    </location>
</feature>
<protein>
    <submittedName>
        <fullName evidence="8">Putative bicarbonate transporter, IctB family</fullName>
    </submittedName>
</protein>
<feature type="transmembrane region" description="Helical" evidence="5">
    <location>
        <begin position="407"/>
        <end position="430"/>
    </location>
</feature>
<organism evidence="8 9">
    <name type="scientific">Aphanothece hegewaldii CCALA 016</name>
    <dbReference type="NCBI Taxonomy" id="2107694"/>
    <lineage>
        <taxon>Bacteria</taxon>
        <taxon>Bacillati</taxon>
        <taxon>Cyanobacteriota</taxon>
        <taxon>Cyanophyceae</taxon>
        <taxon>Oscillatoriophycideae</taxon>
        <taxon>Chroococcales</taxon>
        <taxon>Aphanothecaceae</taxon>
        <taxon>Aphanothece</taxon>
    </lineage>
</organism>
<dbReference type="RefSeq" id="WP_106456822.1">
    <property type="nucleotide sequence ID" value="NZ_PXOH01000009.1"/>
</dbReference>
<dbReference type="InterPro" id="IPR051533">
    <property type="entry name" value="WaaL-like"/>
</dbReference>
<evidence type="ECO:0000256" key="3">
    <source>
        <dbReference type="ARBA" id="ARBA00022989"/>
    </source>
</evidence>
<feature type="transmembrane region" description="Helical" evidence="5">
    <location>
        <begin position="47"/>
        <end position="80"/>
    </location>
</feature>
<sequence>MIAILKQLTLDSLIPFGWRQSSYVYRSLGIFSRWRETSTLLKFSEDIGAVLISVLLGLAPFSATSLLGVILFCIAVYWVLLTLSENNPFESTPIHLLVFLYWCIATLAVALSPVKAAAFSGWIKLTLYLIFFALASRVLRSPRRRNGVITVFLLVSAIVSVYGIRQQIFGAEQLATWNDPTSEMAGDTRAYSYLGNPNLLAAYLLPAIALSLAAIFVWQGLLPKILAGLFFGINSACLYFTDSRGGWLGMMALMVVFAILLYVWFRHSLPSFWQTWLLPLVLVFFGIILLGGFLFVEPLRIRILSIFAGRGDSSNNFRLNVWESVIKMIKARPILGIGPGNEAFNKVYPLYMKPRFSALSAYSIYLETTVETGLIGLTCFLSLLGVTFTTGVWRLQGLQKQNNLQGFWIIAAIAAMAGILTHGFVDTVWYRPQVSTLWWLMIAIIASHYPLKSKQDNFLS</sequence>
<reference evidence="8 9" key="2">
    <citation type="submission" date="2018-03" db="EMBL/GenBank/DDBJ databases">
        <authorList>
            <person name="Keele B.F."/>
        </authorList>
    </citation>
    <scope>NUCLEOTIDE SEQUENCE [LARGE SCALE GENOMIC DNA]</scope>
    <source>
        <strain evidence="8 9">CCALA 016</strain>
    </source>
</reference>
<evidence type="ECO:0000256" key="2">
    <source>
        <dbReference type="ARBA" id="ARBA00022692"/>
    </source>
</evidence>
<feature type="domain" description="DUF5935" evidence="7">
    <location>
        <begin position="67"/>
        <end position="165"/>
    </location>
</feature>
<evidence type="ECO:0000259" key="7">
    <source>
        <dbReference type="Pfam" id="PF19358"/>
    </source>
</evidence>
<evidence type="ECO:0000259" key="6">
    <source>
        <dbReference type="Pfam" id="PF04932"/>
    </source>
</evidence>
<dbReference type="NCBIfam" id="TIGR00947">
    <property type="entry name" value="2A73"/>
    <property type="match status" value="1"/>
</dbReference>
<evidence type="ECO:0000256" key="5">
    <source>
        <dbReference type="SAM" id="Phobius"/>
    </source>
</evidence>
<dbReference type="Pfam" id="PF04932">
    <property type="entry name" value="Wzy_C"/>
    <property type="match status" value="1"/>
</dbReference>
<feature type="transmembrane region" description="Helical" evidence="5">
    <location>
        <begin position="147"/>
        <end position="164"/>
    </location>
</feature>
<reference evidence="8 9" key="1">
    <citation type="submission" date="2018-03" db="EMBL/GenBank/DDBJ databases">
        <title>The ancient ancestry and fast evolution of plastids.</title>
        <authorList>
            <person name="Moore K.R."/>
            <person name="Magnabosco C."/>
            <person name="Momper L."/>
            <person name="Gold D.A."/>
            <person name="Bosak T."/>
            <person name="Fournier G.P."/>
        </authorList>
    </citation>
    <scope>NUCLEOTIDE SEQUENCE [LARGE SCALE GENOMIC DNA]</scope>
    <source>
        <strain evidence="8 9">CCALA 016</strain>
    </source>
</reference>
<dbReference type="OrthoDB" id="9806320at2"/>
<dbReference type="Pfam" id="PF19358">
    <property type="entry name" value="DUF5935"/>
    <property type="match status" value="1"/>
</dbReference>
<accession>A0A2T1LY75</accession>
<dbReference type="PANTHER" id="PTHR37422:SF22">
    <property type="entry name" value="SLR1515 PROTEIN"/>
    <property type="match status" value="1"/>
</dbReference>
<dbReference type="GO" id="GO:0016020">
    <property type="term" value="C:membrane"/>
    <property type="evidence" value="ECO:0007669"/>
    <property type="project" value="UniProtKB-SubCell"/>
</dbReference>
<dbReference type="InterPro" id="IPR007016">
    <property type="entry name" value="O-antigen_ligase-rel_domated"/>
</dbReference>
<feature type="domain" description="O-antigen ligase-related" evidence="6">
    <location>
        <begin position="231"/>
        <end position="381"/>
    </location>
</feature>
<dbReference type="AlphaFoldDB" id="A0A2T1LY75"/>